<feature type="domain" description="Glutamyl/glutaminyl-tRNA synthetase class Ib catalytic" evidence="6">
    <location>
        <begin position="1"/>
        <end position="53"/>
    </location>
</feature>
<sequence>MSKRKLRLLVEKGYVSGWDDPRMPTISGLRRRGYTPEAIRDFCDRIGVAKSKQHGRYCPTGTLHSRRS</sequence>
<dbReference type="GO" id="GO:0005524">
    <property type="term" value="F:ATP binding"/>
    <property type="evidence" value="ECO:0007669"/>
    <property type="project" value="UniProtKB-KW"/>
</dbReference>
<dbReference type="EMBL" id="AAWL01000008">
    <property type="protein sequence ID" value="EAX47664.1"/>
    <property type="molecule type" value="Genomic_DNA"/>
</dbReference>
<reference evidence="7 8" key="1">
    <citation type="submission" date="2007-01" db="EMBL/GenBank/DDBJ databases">
        <title>Annotation of the draft genome assembly of Thermosinus carboxydivorans Nor1.</title>
        <authorList>
            <consortium name="US DOE Joint Genome Institute (JGI-ORNL)"/>
            <person name="Larimer F."/>
            <person name="Land M."/>
            <person name="Hauser L."/>
        </authorList>
    </citation>
    <scope>NUCLEOTIDE SEQUENCE [LARGE SCALE GENOMIC DNA]</scope>
    <source>
        <strain evidence="7 8">Nor1</strain>
    </source>
</reference>
<keyword evidence="1" id="KW-0436">Ligase</keyword>
<dbReference type="eggNOG" id="COG0008">
    <property type="taxonomic scope" value="Bacteria"/>
</dbReference>
<dbReference type="PANTHER" id="PTHR43097:SF5">
    <property type="entry name" value="GLUTAMATE--TRNA LIGASE"/>
    <property type="match status" value="1"/>
</dbReference>
<dbReference type="Pfam" id="PF00749">
    <property type="entry name" value="tRNA-synt_1c"/>
    <property type="match status" value="1"/>
</dbReference>
<comment type="caution">
    <text evidence="7">The sequence shown here is derived from an EMBL/GenBank/DDBJ whole genome shotgun (WGS) entry which is preliminary data.</text>
</comment>
<evidence type="ECO:0000256" key="5">
    <source>
        <dbReference type="ARBA" id="ARBA00023146"/>
    </source>
</evidence>
<evidence type="ECO:0000256" key="2">
    <source>
        <dbReference type="ARBA" id="ARBA00022741"/>
    </source>
</evidence>
<dbReference type="GO" id="GO:0006425">
    <property type="term" value="P:glutaminyl-tRNA aminoacylation"/>
    <property type="evidence" value="ECO:0007669"/>
    <property type="project" value="TreeGrafter"/>
</dbReference>
<dbReference type="GO" id="GO:0005829">
    <property type="term" value="C:cytosol"/>
    <property type="evidence" value="ECO:0007669"/>
    <property type="project" value="TreeGrafter"/>
</dbReference>
<dbReference type="InterPro" id="IPR050132">
    <property type="entry name" value="Gln/Glu-tRNA_Ligase"/>
</dbReference>
<dbReference type="Proteomes" id="UP000005139">
    <property type="component" value="Unassembled WGS sequence"/>
</dbReference>
<gene>
    <name evidence="7" type="ORF">TcarDRAFT_1086</name>
</gene>
<evidence type="ECO:0000259" key="6">
    <source>
        <dbReference type="Pfam" id="PF00749"/>
    </source>
</evidence>
<name>A1HQV6_9FIRM</name>
<keyword evidence="8" id="KW-1185">Reference proteome</keyword>
<proteinExistence type="predicted"/>
<evidence type="ECO:0000256" key="3">
    <source>
        <dbReference type="ARBA" id="ARBA00022840"/>
    </source>
</evidence>
<dbReference type="AlphaFoldDB" id="A1HQV6"/>
<dbReference type="FunFam" id="1.10.1160.10:FF:000001">
    <property type="entry name" value="Glutamine--tRNA ligase"/>
    <property type="match status" value="1"/>
</dbReference>
<dbReference type="InterPro" id="IPR020058">
    <property type="entry name" value="Glu/Gln-tRNA-synth_Ib_cat-dom"/>
</dbReference>
<evidence type="ECO:0000256" key="1">
    <source>
        <dbReference type="ARBA" id="ARBA00022598"/>
    </source>
</evidence>
<protein>
    <submittedName>
        <fullName evidence="7">Glutamyl-and glutaminyl-tRNA synthetases</fullName>
    </submittedName>
</protein>
<keyword evidence="4" id="KW-0648">Protein biosynthesis</keyword>
<reference evidence="7 8" key="2">
    <citation type="submission" date="2007-01" db="EMBL/GenBank/DDBJ databases">
        <title>Sequencing of the draft genome and assembly of Thermosinus carboxydivorans Nor1.</title>
        <authorList>
            <consortium name="US DOE Joint Genome Institute (JGI-PGF)"/>
            <person name="Copeland A."/>
            <person name="Lucas S."/>
            <person name="Lapidus A."/>
            <person name="Barry K."/>
            <person name="Glavina del Rio T."/>
            <person name="Dalin E."/>
            <person name="Tice H."/>
            <person name="Bruce D."/>
            <person name="Pitluck S."/>
            <person name="Richardson P."/>
        </authorList>
    </citation>
    <scope>NUCLEOTIDE SEQUENCE [LARGE SCALE GENOMIC DNA]</scope>
    <source>
        <strain evidence="7 8">Nor1</strain>
    </source>
</reference>
<evidence type="ECO:0000313" key="7">
    <source>
        <dbReference type="EMBL" id="EAX47664.1"/>
    </source>
</evidence>
<dbReference type="InterPro" id="IPR020061">
    <property type="entry name" value="Glu_tRNA_lig_a-bdl"/>
</dbReference>
<evidence type="ECO:0000256" key="4">
    <source>
        <dbReference type="ARBA" id="ARBA00022917"/>
    </source>
</evidence>
<dbReference type="Gene3D" id="1.10.1160.10">
    <property type="entry name" value="Glutamyl-trna Synthetase, Domain 2"/>
    <property type="match status" value="1"/>
</dbReference>
<keyword evidence="3" id="KW-0067">ATP-binding</keyword>
<dbReference type="PANTHER" id="PTHR43097">
    <property type="entry name" value="GLUTAMINE-TRNA LIGASE"/>
    <property type="match status" value="1"/>
</dbReference>
<evidence type="ECO:0000313" key="8">
    <source>
        <dbReference type="Proteomes" id="UP000005139"/>
    </source>
</evidence>
<dbReference type="SUPFAM" id="SSF52374">
    <property type="entry name" value="Nucleotidylyl transferase"/>
    <property type="match status" value="1"/>
</dbReference>
<keyword evidence="5 7" id="KW-0030">Aminoacyl-tRNA synthetase</keyword>
<dbReference type="GO" id="GO:0004819">
    <property type="term" value="F:glutamine-tRNA ligase activity"/>
    <property type="evidence" value="ECO:0007669"/>
    <property type="project" value="TreeGrafter"/>
</dbReference>
<keyword evidence="2" id="KW-0547">Nucleotide-binding</keyword>
<organism evidence="7 8">
    <name type="scientific">Thermosinus carboxydivorans Nor1</name>
    <dbReference type="NCBI Taxonomy" id="401526"/>
    <lineage>
        <taxon>Bacteria</taxon>
        <taxon>Bacillati</taxon>
        <taxon>Bacillota</taxon>
        <taxon>Negativicutes</taxon>
        <taxon>Selenomonadales</taxon>
        <taxon>Sporomusaceae</taxon>
        <taxon>Thermosinus</taxon>
    </lineage>
</organism>
<accession>A1HQV6</accession>